<comment type="caution">
    <text evidence="1">The sequence shown here is derived from an EMBL/GenBank/DDBJ whole genome shotgun (WGS) entry which is preliminary data.</text>
</comment>
<sequence length="52" mass="6114">MASRMKGIFTKERGERNKTCFIIWTSSCRKNDGWTGIRKINRAEAFSQSYDH</sequence>
<evidence type="ECO:0000313" key="2">
    <source>
        <dbReference type="Proteomes" id="UP000321886"/>
    </source>
</evidence>
<name>A0A511WR93_9BACI</name>
<dbReference type="AlphaFoldDB" id="A0A511WR93"/>
<proteinExistence type="predicted"/>
<protein>
    <submittedName>
        <fullName evidence="1">Uncharacterized protein</fullName>
    </submittedName>
</protein>
<accession>A0A511WR93</accession>
<reference evidence="1 2" key="1">
    <citation type="submission" date="2019-07" db="EMBL/GenBank/DDBJ databases">
        <title>Whole genome shotgun sequence of Halobacillus faecis NBRC 103569.</title>
        <authorList>
            <person name="Hosoyama A."/>
            <person name="Uohara A."/>
            <person name="Ohji S."/>
            <person name="Ichikawa N."/>
        </authorList>
    </citation>
    <scope>NUCLEOTIDE SEQUENCE [LARGE SCALE GENOMIC DNA]</scope>
    <source>
        <strain evidence="1 2">NBRC 103569</strain>
    </source>
</reference>
<evidence type="ECO:0000313" key="1">
    <source>
        <dbReference type="EMBL" id="GEN52753.1"/>
    </source>
</evidence>
<dbReference type="Proteomes" id="UP000321886">
    <property type="component" value="Unassembled WGS sequence"/>
</dbReference>
<keyword evidence="2" id="KW-1185">Reference proteome</keyword>
<organism evidence="1 2">
    <name type="scientific">Halobacillus faecis</name>
    <dbReference type="NCBI Taxonomy" id="360184"/>
    <lineage>
        <taxon>Bacteria</taxon>
        <taxon>Bacillati</taxon>
        <taxon>Bacillota</taxon>
        <taxon>Bacilli</taxon>
        <taxon>Bacillales</taxon>
        <taxon>Bacillaceae</taxon>
        <taxon>Halobacillus</taxon>
    </lineage>
</organism>
<gene>
    <name evidence="1" type="ORF">HFA01_10150</name>
</gene>
<dbReference type="EMBL" id="BJYD01000006">
    <property type="protein sequence ID" value="GEN52753.1"/>
    <property type="molecule type" value="Genomic_DNA"/>
</dbReference>